<comment type="caution">
    <text evidence="1">The sequence shown here is derived from an EMBL/GenBank/DDBJ whole genome shotgun (WGS) entry which is preliminary data.</text>
</comment>
<dbReference type="AlphaFoldDB" id="A0A1Y2DMV2"/>
<gene>
    <name evidence="1" type="ORF">BCR38DRAFT_349886</name>
</gene>
<dbReference type="STRING" id="1141098.A0A1Y2DMV2"/>
<evidence type="ECO:0000313" key="2">
    <source>
        <dbReference type="Proteomes" id="UP000193689"/>
    </source>
</evidence>
<name>A0A1Y2DMV2_9PEZI</name>
<dbReference type="GeneID" id="63772738"/>
<dbReference type="Proteomes" id="UP000193689">
    <property type="component" value="Unassembled WGS sequence"/>
</dbReference>
<dbReference type="RefSeq" id="XP_040712845.1">
    <property type="nucleotide sequence ID" value="XM_040856526.1"/>
</dbReference>
<protein>
    <submittedName>
        <fullName evidence="1">Uncharacterized protein</fullName>
    </submittedName>
</protein>
<keyword evidence="2" id="KW-1185">Reference proteome</keyword>
<proteinExistence type="predicted"/>
<sequence length="58" mass="6720">MYTGEEKKAFVEGLKKVLNDLKAKKVKDFDRITRAIIKYRADFLKDPCKVLPLHGVKI</sequence>
<reference evidence="1 2" key="1">
    <citation type="submission" date="2016-07" db="EMBL/GenBank/DDBJ databases">
        <title>Pervasive Adenine N6-methylation of Active Genes in Fungi.</title>
        <authorList>
            <consortium name="DOE Joint Genome Institute"/>
            <person name="Mondo S.J."/>
            <person name="Dannebaum R.O."/>
            <person name="Kuo R.C."/>
            <person name="Labutti K."/>
            <person name="Haridas S."/>
            <person name="Kuo A."/>
            <person name="Salamov A."/>
            <person name="Ahrendt S.R."/>
            <person name="Lipzen A."/>
            <person name="Sullivan W."/>
            <person name="Andreopoulos W.B."/>
            <person name="Clum A."/>
            <person name="Lindquist E."/>
            <person name="Daum C."/>
            <person name="Ramamoorthy G.K."/>
            <person name="Gryganskyi A."/>
            <person name="Culley D."/>
            <person name="Magnuson J.K."/>
            <person name="James T.Y."/>
            <person name="O'Malley M.A."/>
            <person name="Stajich J.E."/>
            <person name="Spatafora J.W."/>
            <person name="Visel A."/>
            <person name="Grigoriev I.V."/>
        </authorList>
    </citation>
    <scope>NUCLEOTIDE SEQUENCE [LARGE SCALE GENOMIC DNA]</scope>
    <source>
        <strain evidence="1 2">CBS 129021</strain>
    </source>
</reference>
<dbReference type="OrthoDB" id="1922977at2759"/>
<organism evidence="1 2">
    <name type="scientific">Pseudomassariella vexata</name>
    <dbReference type="NCBI Taxonomy" id="1141098"/>
    <lineage>
        <taxon>Eukaryota</taxon>
        <taxon>Fungi</taxon>
        <taxon>Dikarya</taxon>
        <taxon>Ascomycota</taxon>
        <taxon>Pezizomycotina</taxon>
        <taxon>Sordariomycetes</taxon>
        <taxon>Xylariomycetidae</taxon>
        <taxon>Amphisphaeriales</taxon>
        <taxon>Pseudomassariaceae</taxon>
        <taxon>Pseudomassariella</taxon>
    </lineage>
</organism>
<evidence type="ECO:0000313" key="1">
    <source>
        <dbReference type="EMBL" id="ORY60618.1"/>
    </source>
</evidence>
<accession>A0A1Y2DMV2</accession>
<dbReference type="EMBL" id="MCFJ01000011">
    <property type="protein sequence ID" value="ORY60618.1"/>
    <property type="molecule type" value="Genomic_DNA"/>
</dbReference>
<dbReference type="InParanoid" id="A0A1Y2DMV2"/>